<dbReference type="Gene3D" id="3.30.2320.10">
    <property type="entry name" value="hypothetical protein PF0899 domain"/>
    <property type="match status" value="1"/>
</dbReference>
<dbReference type="NCBIfam" id="TIGR01554">
    <property type="entry name" value="major_cap_HK97"/>
    <property type="match status" value="1"/>
</dbReference>
<reference evidence="8" key="2">
    <citation type="submission" date="2023-01" db="EMBL/GenBank/DDBJ databases">
        <authorList>
            <person name="Sun Q."/>
            <person name="Evtushenko L."/>
        </authorList>
    </citation>
    <scope>NUCLEOTIDE SEQUENCE</scope>
    <source>
        <strain evidence="8">VKM B-2555</strain>
    </source>
</reference>
<dbReference type="SUPFAM" id="SSF56563">
    <property type="entry name" value="Major capsid protein gp5"/>
    <property type="match status" value="1"/>
</dbReference>
<dbReference type="InterPro" id="IPR024455">
    <property type="entry name" value="Phage_capsid"/>
</dbReference>
<dbReference type="GO" id="GO:0008233">
    <property type="term" value="F:peptidase activity"/>
    <property type="evidence" value="ECO:0007669"/>
    <property type="project" value="UniProtKB-KW"/>
</dbReference>
<dbReference type="AlphaFoldDB" id="A0A9W6JFN0"/>
<gene>
    <name evidence="8" type="ORF">GCM10008171_19650</name>
</gene>
<dbReference type="Pfam" id="PF05065">
    <property type="entry name" value="Phage_capsid"/>
    <property type="match status" value="1"/>
</dbReference>
<organism evidence="8 9">
    <name type="scientific">Methylopila jiangsuensis</name>
    <dbReference type="NCBI Taxonomy" id="586230"/>
    <lineage>
        <taxon>Bacteria</taxon>
        <taxon>Pseudomonadati</taxon>
        <taxon>Pseudomonadota</taxon>
        <taxon>Alphaproteobacteria</taxon>
        <taxon>Hyphomicrobiales</taxon>
        <taxon>Methylopilaceae</taxon>
        <taxon>Methylopila</taxon>
    </lineage>
</organism>
<reference evidence="8" key="1">
    <citation type="journal article" date="2014" name="Int. J. Syst. Evol. Microbiol.">
        <title>Complete genome sequence of Corynebacterium casei LMG S-19264T (=DSM 44701T), isolated from a smear-ripened cheese.</title>
        <authorList>
            <consortium name="US DOE Joint Genome Institute (JGI-PGF)"/>
            <person name="Walter F."/>
            <person name="Albersmeier A."/>
            <person name="Kalinowski J."/>
            <person name="Ruckert C."/>
        </authorList>
    </citation>
    <scope>NUCLEOTIDE SEQUENCE</scope>
    <source>
        <strain evidence="8">VKM B-2555</strain>
    </source>
</reference>
<name>A0A9W6JFN0_9HYPH</name>
<sequence length="528" mass="55591">MDRLEVKAVFTPGDQGEVVGIAWPFGSADMVGDVIEKGAFAKVVGALPMLFAHDQRDAVGVWTEAKETGAGLEVKGRLLVDDVARAREVRALMKAGGVGGLSIGFVTRKAAPRRGGGRTITDLDLKEISIVPVPSHPGAVVTSLKGAGREAMTETTADTPATETPPAPVAADIEKKLAELGDGVKGLAALPGRLDKIEARLNRPNAGGGQPEDEAAAVEKKSFGVYLRRGDAALGETERKALTVANDASAGYLAPEAYGSEILRALVEYSPIRQYARVMQLAAPEVRLPKRLTGTNAQWVSEIEDRPESTMTFGQVTLTAHELATYVEISKQLLEDAAYDVEGELRTALSEDFGQKESAAFVTGDGVGKPKGILAAGAGIQEVVTGAASTLGSAPADLLIDVMSKLPTAYAQNGAWLLNRTVLASIRKLKDAQGAYLWQPSIQAGAPATLLGRPVIEAVDMPNVGAGAFPIVFGDWSGYRIIDRVGLSILVDPFTRATNGIVRFHARRRVGGDVLEPAKFVKVKVAAS</sequence>
<feature type="domain" description="Phage capsid-like C-terminal" evidence="7">
    <location>
        <begin position="251"/>
        <end position="524"/>
    </location>
</feature>
<evidence type="ECO:0000256" key="2">
    <source>
        <dbReference type="ARBA" id="ARBA00022612"/>
    </source>
</evidence>
<evidence type="ECO:0000256" key="5">
    <source>
        <dbReference type="SAM" id="MobiDB-lite"/>
    </source>
</evidence>
<proteinExistence type="predicted"/>
<accession>A0A9W6JFN0</accession>
<feature type="region of interest" description="Disordered" evidence="5">
    <location>
        <begin position="148"/>
        <end position="167"/>
    </location>
</feature>
<feature type="compositionally biased region" description="Low complexity" evidence="5">
    <location>
        <begin position="153"/>
        <end position="162"/>
    </location>
</feature>
<dbReference type="InterPro" id="IPR006433">
    <property type="entry name" value="Prohead_protease"/>
</dbReference>
<evidence type="ECO:0000256" key="1">
    <source>
        <dbReference type="ARBA" id="ARBA00004328"/>
    </source>
</evidence>
<dbReference type="Proteomes" id="UP001143364">
    <property type="component" value="Unassembled WGS sequence"/>
</dbReference>
<dbReference type="RefSeq" id="WP_271204582.1">
    <property type="nucleotide sequence ID" value="NZ_BSFK01000010.1"/>
</dbReference>
<dbReference type="InterPro" id="IPR054613">
    <property type="entry name" value="Peptidase_S78_dom"/>
</dbReference>
<comment type="caution">
    <text evidence="8">The sequence shown here is derived from an EMBL/GenBank/DDBJ whole genome shotgun (WGS) entry which is preliminary data.</text>
</comment>
<protein>
    <submittedName>
        <fullName evidence="8">Peptidase U35</fullName>
    </submittedName>
</protein>
<dbReference type="GO" id="GO:0006508">
    <property type="term" value="P:proteolysis"/>
    <property type="evidence" value="ECO:0007669"/>
    <property type="project" value="UniProtKB-KW"/>
</dbReference>
<evidence type="ECO:0000256" key="3">
    <source>
        <dbReference type="ARBA" id="ARBA00022670"/>
    </source>
</evidence>
<dbReference type="NCBIfam" id="TIGR01543">
    <property type="entry name" value="proheadase_HK97"/>
    <property type="match status" value="1"/>
</dbReference>
<keyword evidence="9" id="KW-1185">Reference proteome</keyword>
<dbReference type="Gene3D" id="3.30.2400.10">
    <property type="entry name" value="Major capsid protein gp5"/>
    <property type="match status" value="1"/>
</dbReference>
<keyword evidence="2" id="KW-1188">Viral release from host cell</keyword>
<comment type="subcellular location">
    <subcellularLocation>
        <location evidence="1">Virion</location>
    </subcellularLocation>
</comment>
<evidence type="ECO:0000259" key="6">
    <source>
        <dbReference type="Pfam" id="PF04586"/>
    </source>
</evidence>
<dbReference type="InterPro" id="IPR054612">
    <property type="entry name" value="Phage_capsid-like_C"/>
</dbReference>
<keyword evidence="3" id="KW-0645">Protease</keyword>
<feature type="domain" description="Prohead serine protease" evidence="6">
    <location>
        <begin position="13"/>
        <end position="142"/>
    </location>
</feature>
<evidence type="ECO:0000313" key="8">
    <source>
        <dbReference type="EMBL" id="GLK76711.1"/>
    </source>
</evidence>
<evidence type="ECO:0000313" key="9">
    <source>
        <dbReference type="Proteomes" id="UP001143364"/>
    </source>
</evidence>
<evidence type="ECO:0000259" key="7">
    <source>
        <dbReference type="Pfam" id="PF05065"/>
    </source>
</evidence>
<dbReference type="EMBL" id="BSFK01000010">
    <property type="protein sequence ID" value="GLK76711.1"/>
    <property type="molecule type" value="Genomic_DNA"/>
</dbReference>
<dbReference type="Pfam" id="PF04586">
    <property type="entry name" value="Peptidase_S78"/>
    <property type="match status" value="1"/>
</dbReference>
<keyword evidence="4" id="KW-0378">Hydrolase</keyword>
<evidence type="ECO:0000256" key="4">
    <source>
        <dbReference type="ARBA" id="ARBA00022801"/>
    </source>
</evidence>